<dbReference type="AlphaFoldDB" id="A0A8X7VND8"/>
<protein>
    <submittedName>
        <fullName evidence="2">Uncharacterized protein</fullName>
    </submittedName>
</protein>
<sequence>MLDMDNDDLLGDSPDLDAEKIEAIPSYLQQMLSAQLRSLLPIATPPLRLLQLLKGQNRNPSQACTYPKDCSRTPRSPDLKGSNASKKLHAIQSLINRASPKKKLVMVDEEDSIIGVKCEQIENLLMWKKLGKFLARLKVSTTGTTELMFIEGDVEAKN</sequence>
<dbReference type="Proteomes" id="UP000886595">
    <property type="component" value="Unassembled WGS sequence"/>
</dbReference>
<keyword evidence="3" id="KW-1185">Reference proteome</keyword>
<evidence type="ECO:0000313" key="3">
    <source>
        <dbReference type="Proteomes" id="UP000886595"/>
    </source>
</evidence>
<proteinExistence type="predicted"/>
<feature type="region of interest" description="Disordered" evidence="1">
    <location>
        <begin position="60"/>
        <end position="83"/>
    </location>
</feature>
<feature type="compositionally biased region" description="Basic and acidic residues" evidence="1">
    <location>
        <begin position="69"/>
        <end position="78"/>
    </location>
</feature>
<accession>A0A8X7VND8</accession>
<organism evidence="2 3">
    <name type="scientific">Brassica carinata</name>
    <name type="common">Ethiopian mustard</name>
    <name type="synonym">Abyssinian cabbage</name>
    <dbReference type="NCBI Taxonomy" id="52824"/>
    <lineage>
        <taxon>Eukaryota</taxon>
        <taxon>Viridiplantae</taxon>
        <taxon>Streptophyta</taxon>
        <taxon>Embryophyta</taxon>
        <taxon>Tracheophyta</taxon>
        <taxon>Spermatophyta</taxon>
        <taxon>Magnoliopsida</taxon>
        <taxon>eudicotyledons</taxon>
        <taxon>Gunneridae</taxon>
        <taxon>Pentapetalae</taxon>
        <taxon>rosids</taxon>
        <taxon>malvids</taxon>
        <taxon>Brassicales</taxon>
        <taxon>Brassicaceae</taxon>
        <taxon>Brassiceae</taxon>
        <taxon>Brassica</taxon>
    </lineage>
</organism>
<gene>
    <name evidence="2" type="ORF">Bca52824_017526</name>
</gene>
<comment type="caution">
    <text evidence="2">The sequence shown here is derived from an EMBL/GenBank/DDBJ whole genome shotgun (WGS) entry which is preliminary data.</text>
</comment>
<evidence type="ECO:0000256" key="1">
    <source>
        <dbReference type="SAM" id="MobiDB-lite"/>
    </source>
</evidence>
<dbReference type="EMBL" id="JAAMPC010000004">
    <property type="protein sequence ID" value="KAG2314404.1"/>
    <property type="molecule type" value="Genomic_DNA"/>
</dbReference>
<name>A0A8X7VND8_BRACI</name>
<evidence type="ECO:0000313" key="2">
    <source>
        <dbReference type="EMBL" id="KAG2314404.1"/>
    </source>
</evidence>
<reference evidence="2 3" key="1">
    <citation type="submission" date="2020-02" db="EMBL/GenBank/DDBJ databases">
        <authorList>
            <person name="Ma Q."/>
            <person name="Huang Y."/>
            <person name="Song X."/>
            <person name="Pei D."/>
        </authorList>
    </citation>
    <scope>NUCLEOTIDE SEQUENCE [LARGE SCALE GENOMIC DNA]</scope>
    <source>
        <strain evidence="2">Sxm20200214</strain>
        <tissue evidence="2">Leaf</tissue>
    </source>
</reference>